<evidence type="ECO:0000259" key="9">
    <source>
        <dbReference type="PROSITE" id="PS51705"/>
    </source>
</evidence>
<dbReference type="InterPro" id="IPR042108">
    <property type="entry name" value="GTPase_HflX_N_sf"/>
</dbReference>
<keyword evidence="2 8" id="KW-0479">Metal-binding</keyword>
<feature type="binding site" evidence="7">
    <location>
        <begin position="208"/>
        <end position="215"/>
    </location>
    <ligand>
        <name>GTP</name>
        <dbReference type="ChEBI" id="CHEBI:37565"/>
    </ligand>
</feature>
<keyword evidence="11" id="KW-1185">Reference proteome</keyword>
<reference evidence="10 11" key="1">
    <citation type="submission" date="2014-07" db="EMBL/GenBank/DDBJ databases">
        <title>Draft genome of Clostridium celerecrescens 152B isolated from sediments associated with methane hydrate from Krishna Godavari basin.</title>
        <authorList>
            <person name="Honkalas V.S."/>
            <person name="Dabir A.P."/>
            <person name="Arora P."/>
            <person name="Dhakephalkar P.K."/>
        </authorList>
    </citation>
    <scope>NUCLEOTIDE SEQUENCE [LARGE SCALE GENOMIC DNA]</scope>
    <source>
        <strain evidence="10 11">152B</strain>
    </source>
</reference>
<comment type="cofactor">
    <cofactor evidence="8">
        <name>Mg(2+)</name>
        <dbReference type="ChEBI" id="CHEBI:18420"/>
    </cofactor>
</comment>
<dbReference type="InterPro" id="IPR016496">
    <property type="entry name" value="GTPase_HflX"/>
</dbReference>
<dbReference type="GO" id="GO:0043022">
    <property type="term" value="F:ribosome binding"/>
    <property type="evidence" value="ECO:0007669"/>
    <property type="project" value="TreeGrafter"/>
</dbReference>
<comment type="function">
    <text evidence="6">GTPase that associates with the 50S ribosomal subunit and may have a role during protein synthesis or ribosome biogenesis.</text>
</comment>
<evidence type="ECO:0000256" key="6">
    <source>
        <dbReference type="HAMAP-Rule" id="MF_00900"/>
    </source>
</evidence>
<dbReference type="OrthoDB" id="9812272at2"/>
<dbReference type="Pfam" id="PF16360">
    <property type="entry name" value="GTP-bdg_M"/>
    <property type="match status" value="1"/>
</dbReference>
<dbReference type="InterPro" id="IPR032305">
    <property type="entry name" value="GTP-bd_M"/>
</dbReference>
<dbReference type="InterPro" id="IPR025121">
    <property type="entry name" value="GTPase_HflX_N"/>
</dbReference>
<dbReference type="AlphaFoldDB" id="A0A084JMP0"/>
<feature type="binding site" evidence="7">
    <location>
        <begin position="321"/>
        <end position="324"/>
    </location>
    <ligand>
        <name>GTP</name>
        <dbReference type="ChEBI" id="CHEBI:37565"/>
    </ligand>
</feature>
<feature type="binding site" evidence="7">
    <location>
        <begin position="255"/>
        <end position="258"/>
    </location>
    <ligand>
        <name>GTP</name>
        <dbReference type="ChEBI" id="CHEBI:37565"/>
    </ligand>
</feature>
<dbReference type="InterPro" id="IPR027417">
    <property type="entry name" value="P-loop_NTPase"/>
</dbReference>
<evidence type="ECO:0000313" key="11">
    <source>
        <dbReference type="Proteomes" id="UP000028525"/>
    </source>
</evidence>
<dbReference type="SUPFAM" id="SSF52540">
    <property type="entry name" value="P-loop containing nucleoside triphosphate hydrolases"/>
    <property type="match status" value="1"/>
</dbReference>
<sequence length="423" mass="47590">MAELIELKEIEERVILVAVSTEDEKDTRASLDELEELVKTAGAVTVDKIIQNRERIHPGTYLGKGKIEEIKDRIWELDATGIVCDDELSPAQLRNLEEALDTKIMDRTMVILDIFASRATTREGKIQVELAQLKYRSARLVGLRSSLSRLGGGIGTRGPGEKKLEMDRRLIHDRIGMLKADLEDVKRHREVVRQQRDKNHVPTAAIVGYTNAGKSTLLNRLTDAGILAEDKLFATLDPTTRNLSLPGGQQILLTDTVGFIRKLPHHLIEAFKSTLEEAKYSDIILHVVDCSNPQMDMQMYVVYETLRELGVCDKVMVTVFNKIDAAESDVILRDVSSDHQVRISAKTGEGLDELSNLLETILRNQKVYLEKVYSYKEAGKIQLIRKYGQLLKEEYQEDGILVNAYVPSELFASLADNADAFNE</sequence>
<dbReference type="HAMAP" id="MF_00900">
    <property type="entry name" value="GTPase_HflX"/>
    <property type="match status" value="1"/>
</dbReference>
<comment type="caution">
    <text evidence="10">The sequence shown here is derived from an EMBL/GenBank/DDBJ whole genome shotgun (WGS) entry which is preliminary data.</text>
</comment>
<dbReference type="FunFam" id="3.40.50.11060:FF:000001">
    <property type="entry name" value="GTPase HflX"/>
    <property type="match status" value="1"/>
</dbReference>
<evidence type="ECO:0000256" key="3">
    <source>
        <dbReference type="ARBA" id="ARBA00022741"/>
    </source>
</evidence>
<protein>
    <recommendedName>
        <fullName evidence="6">GTPase HflX</fullName>
    </recommendedName>
    <alternativeName>
        <fullName evidence="6">GTP-binding protein HflX</fullName>
    </alternativeName>
</protein>
<dbReference type="GO" id="GO:0005525">
    <property type="term" value="F:GTP binding"/>
    <property type="evidence" value="ECO:0007669"/>
    <property type="project" value="UniProtKB-UniRule"/>
</dbReference>
<dbReference type="STRING" id="29354.IO98_09670"/>
<name>A0A084JMP0_9FIRM</name>
<dbReference type="InterPro" id="IPR006073">
    <property type="entry name" value="GTP-bd"/>
</dbReference>
<organism evidence="10 11">
    <name type="scientific">Lacrimispora celerecrescens</name>
    <dbReference type="NCBI Taxonomy" id="29354"/>
    <lineage>
        <taxon>Bacteria</taxon>
        <taxon>Bacillati</taxon>
        <taxon>Bacillota</taxon>
        <taxon>Clostridia</taxon>
        <taxon>Lachnospirales</taxon>
        <taxon>Lachnospiraceae</taxon>
        <taxon>Lacrimispora</taxon>
    </lineage>
</organism>
<dbReference type="GO" id="GO:0003924">
    <property type="term" value="F:GTPase activity"/>
    <property type="evidence" value="ECO:0007669"/>
    <property type="project" value="UniProtKB-UniRule"/>
</dbReference>
<evidence type="ECO:0000256" key="4">
    <source>
        <dbReference type="ARBA" id="ARBA00022842"/>
    </source>
</evidence>
<dbReference type="Proteomes" id="UP000028525">
    <property type="component" value="Unassembled WGS sequence"/>
</dbReference>
<feature type="binding site" evidence="7">
    <location>
        <begin position="344"/>
        <end position="346"/>
    </location>
    <ligand>
        <name>GTP</name>
        <dbReference type="ChEBI" id="CHEBI:37565"/>
    </ligand>
</feature>
<feature type="domain" description="Hflx-type G" evidence="9">
    <location>
        <begin position="202"/>
        <end position="366"/>
    </location>
</feature>
<proteinExistence type="inferred from homology"/>
<evidence type="ECO:0000256" key="8">
    <source>
        <dbReference type="PIRSR" id="PIRSR006809-2"/>
    </source>
</evidence>
<dbReference type="Gene3D" id="6.10.250.2860">
    <property type="match status" value="1"/>
</dbReference>
<dbReference type="GO" id="GO:0046872">
    <property type="term" value="F:metal ion binding"/>
    <property type="evidence" value="ECO:0007669"/>
    <property type="project" value="UniProtKB-KW"/>
</dbReference>
<dbReference type="Gene3D" id="3.40.50.11060">
    <property type="entry name" value="GTPase HflX, N-terminal domain"/>
    <property type="match status" value="1"/>
</dbReference>
<comment type="subunit">
    <text evidence="6">Monomer. Associates with the 50S ribosomal subunit.</text>
</comment>
<dbReference type="PIRSF" id="PIRSF006809">
    <property type="entry name" value="GTP-binding_hflX_prd"/>
    <property type="match status" value="1"/>
</dbReference>
<evidence type="ECO:0000256" key="5">
    <source>
        <dbReference type="ARBA" id="ARBA00023134"/>
    </source>
</evidence>
<comment type="subcellular location">
    <subcellularLocation>
        <location evidence="6">Cytoplasm</location>
    </subcellularLocation>
    <text evidence="6">May associate with membranes.</text>
</comment>
<feature type="binding site" evidence="7">
    <location>
        <begin position="233"/>
        <end position="237"/>
    </location>
    <ligand>
        <name>GTP</name>
        <dbReference type="ChEBI" id="CHEBI:37565"/>
    </ligand>
</feature>
<dbReference type="InterPro" id="IPR030394">
    <property type="entry name" value="G_HFLX_dom"/>
</dbReference>
<dbReference type="CDD" id="cd01878">
    <property type="entry name" value="HflX"/>
    <property type="match status" value="1"/>
</dbReference>
<evidence type="ECO:0000256" key="1">
    <source>
        <dbReference type="ARBA" id="ARBA00022490"/>
    </source>
</evidence>
<comment type="similarity">
    <text evidence="6">Belongs to the TRAFAC class OBG-HflX-like GTPase superfamily. HflX GTPase family.</text>
</comment>
<keyword evidence="4 8" id="KW-0460">Magnesium</keyword>
<dbReference type="Pfam" id="PF01926">
    <property type="entry name" value="MMR_HSR1"/>
    <property type="match status" value="1"/>
</dbReference>
<dbReference type="RefSeq" id="WP_038280509.1">
    <property type="nucleotide sequence ID" value="NZ_JPME01000012.1"/>
</dbReference>
<dbReference type="PANTHER" id="PTHR10229:SF0">
    <property type="entry name" value="GTP-BINDING PROTEIN 6-RELATED"/>
    <property type="match status" value="1"/>
</dbReference>
<dbReference type="Gene3D" id="3.40.50.300">
    <property type="entry name" value="P-loop containing nucleotide triphosphate hydrolases"/>
    <property type="match status" value="1"/>
</dbReference>
<dbReference type="EMBL" id="JPME01000012">
    <property type="protein sequence ID" value="KEZ90224.1"/>
    <property type="molecule type" value="Genomic_DNA"/>
</dbReference>
<feature type="binding site" evidence="8">
    <location>
        <position position="215"/>
    </location>
    <ligand>
        <name>Mg(2+)</name>
        <dbReference type="ChEBI" id="CHEBI:18420"/>
    </ligand>
</feature>
<dbReference type="GO" id="GO:0005737">
    <property type="term" value="C:cytoplasm"/>
    <property type="evidence" value="ECO:0007669"/>
    <property type="project" value="UniProtKB-SubCell"/>
</dbReference>
<evidence type="ECO:0000256" key="2">
    <source>
        <dbReference type="ARBA" id="ARBA00022723"/>
    </source>
</evidence>
<keyword evidence="1 6" id="KW-0963">Cytoplasm</keyword>
<evidence type="ECO:0000256" key="7">
    <source>
        <dbReference type="PIRSR" id="PIRSR006809-1"/>
    </source>
</evidence>
<keyword evidence="5 6" id="KW-0342">GTP-binding</keyword>
<accession>A0A084JMP0</accession>
<dbReference type="Pfam" id="PF13167">
    <property type="entry name" value="GTP-bdg_N"/>
    <property type="match status" value="1"/>
</dbReference>
<evidence type="ECO:0000313" key="10">
    <source>
        <dbReference type="EMBL" id="KEZ90224.1"/>
    </source>
</evidence>
<feature type="binding site" evidence="8">
    <location>
        <position position="235"/>
    </location>
    <ligand>
        <name>Mg(2+)</name>
        <dbReference type="ChEBI" id="CHEBI:18420"/>
    </ligand>
</feature>
<dbReference type="NCBIfam" id="TIGR03156">
    <property type="entry name" value="GTP_HflX"/>
    <property type="match status" value="1"/>
</dbReference>
<dbReference type="PROSITE" id="PS51705">
    <property type="entry name" value="G_HFLX"/>
    <property type="match status" value="1"/>
</dbReference>
<dbReference type="PRINTS" id="PR00326">
    <property type="entry name" value="GTP1OBG"/>
</dbReference>
<keyword evidence="3 6" id="KW-0547">Nucleotide-binding</keyword>
<gene>
    <name evidence="6" type="primary">hflX</name>
    <name evidence="10" type="ORF">IO98_09670</name>
</gene>
<dbReference type="PANTHER" id="PTHR10229">
    <property type="entry name" value="GTP-BINDING PROTEIN HFLX"/>
    <property type="match status" value="1"/>
</dbReference>